<accession>U1MU12</accession>
<feature type="region of interest" description="Disordered" evidence="1">
    <location>
        <begin position="1"/>
        <end position="103"/>
    </location>
</feature>
<dbReference type="Proteomes" id="UP000030710">
    <property type="component" value="Unassembled WGS sequence"/>
</dbReference>
<dbReference type="eggNOG" id="ENOG502N5DN">
    <property type="taxonomic scope" value="Archaea"/>
</dbReference>
<feature type="compositionally biased region" description="Low complexity" evidence="1">
    <location>
        <begin position="1"/>
        <end position="29"/>
    </location>
</feature>
<evidence type="ECO:0000313" key="2">
    <source>
        <dbReference type="EMBL" id="ERG93789.1"/>
    </source>
</evidence>
<name>U1MU12_9EURY</name>
<feature type="compositionally biased region" description="Polar residues" evidence="1">
    <location>
        <begin position="59"/>
        <end position="68"/>
    </location>
</feature>
<protein>
    <submittedName>
        <fullName evidence="2">Uncharacterized protein</fullName>
    </submittedName>
</protein>
<reference evidence="2 3" key="1">
    <citation type="journal article" date="2013" name="PLoS ONE">
        <title>Assembly-driven community genomics of a hypersaline microbial ecosystem.</title>
        <authorList>
            <person name="Podell S."/>
            <person name="Ugalde J.A."/>
            <person name="Narasingarao P."/>
            <person name="Banfield J.F."/>
            <person name="Heidelberg K.B."/>
            <person name="Allen E.E."/>
        </authorList>
    </citation>
    <scope>NUCLEOTIDE SEQUENCE [LARGE SCALE GENOMIC DNA]</scope>
    <source>
        <strain evidence="3">J07HQW2</strain>
    </source>
</reference>
<evidence type="ECO:0000313" key="3">
    <source>
        <dbReference type="Proteomes" id="UP000030710"/>
    </source>
</evidence>
<dbReference type="AlphaFoldDB" id="U1MU12"/>
<dbReference type="RefSeq" id="WP_021053283.1">
    <property type="nucleotide sequence ID" value="NZ_KE356561.1"/>
</dbReference>
<gene>
    <name evidence="2" type="ORF">J07HQW2_00223</name>
</gene>
<sequence length="103" mass="10971">MTAPHNTTHTNTTEAPNRTTRVTTEQTSTADTSPQVIPGRTPITEQAGAPLVPMASPPENGSVSLQTNHETHTHPTPPPTAAERDAPLVPDLRLTRYTQGGDE</sequence>
<dbReference type="HOGENOM" id="CLU_2257312_0_0_2"/>
<evidence type="ECO:0000256" key="1">
    <source>
        <dbReference type="SAM" id="MobiDB-lite"/>
    </source>
</evidence>
<proteinExistence type="predicted"/>
<dbReference type="EMBL" id="KE356561">
    <property type="protein sequence ID" value="ERG93789.1"/>
    <property type="molecule type" value="Genomic_DNA"/>
</dbReference>
<organism evidence="2 3">
    <name type="scientific">Haloquadratum walsbyi J07HQW2</name>
    <dbReference type="NCBI Taxonomy" id="1238425"/>
    <lineage>
        <taxon>Archaea</taxon>
        <taxon>Methanobacteriati</taxon>
        <taxon>Methanobacteriota</taxon>
        <taxon>Stenosarchaea group</taxon>
        <taxon>Halobacteria</taxon>
        <taxon>Halobacteriales</taxon>
        <taxon>Haloferacaceae</taxon>
        <taxon>Haloquadratum</taxon>
    </lineage>
</organism>